<sequence>MNWKTIFNPFSKYSENQLLIAGILSLGITLLLCNVFGLQVDSIFHYRYADDKISLLESIGYSLISYVIAIILFFILGKIYNKRTRLIDIVNTILISQIPGILIILISELPIISKSMESIQLMAEKNPTNISPVDLIIVCIFSFSALLLIAYGMTLIYNGFKTATNLKNWKQIVIFAFLILVITITCQFIF</sequence>
<feature type="domain" description="Yip1" evidence="6">
    <location>
        <begin position="23"/>
        <end position="184"/>
    </location>
</feature>
<dbReference type="STRING" id="363331.RM51_17915"/>
<keyword evidence="8" id="KW-1185">Reference proteome</keyword>
<keyword evidence="4 5" id="KW-0472">Membrane</keyword>
<comment type="caution">
    <text evidence="7">The sequence shown here is derived from an EMBL/GenBank/DDBJ whole genome shotgun (WGS) entry which is preliminary data.</text>
</comment>
<name>A0A0B4D3F3_9FLAO</name>
<protein>
    <recommendedName>
        <fullName evidence="6">Yip1 domain-containing protein</fullName>
    </recommendedName>
</protein>
<feature type="transmembrane region" description="Helical" evidence="5">
    <location>
        <begin position="135"/>
        <end position="160"/>
    </location>
</feature>
<dbReference type="OrthoDB" id="1263582at2"/>
<evidence type="ECO:0000313" key="7">
    <source>
        <dbReference type="EMBL" id="KIC61196.1"/>
    </source>
</evidence>
<evidence type="ECO:0000256" key="3">
    <source>
        <dbReference type="ARBA" id="ARBA00022989"/>
    </source>
</evidence>
<dbReference type="InterPro" id="IPR006977">
    <property type="entry name" value="Yip1_dom"/>
</dbReference>
<feature type="transmembrane region" description="Helical" evidence="5">
    <location>
        <begin position="58"/>
        <end position="77"/>
    </location>
</feature>
<keyword evidence="2 5" id="KW-0812">Transmembrane</keyword>
<feature type="transmembrane region" description="Helical" evidence="5">
    <location>
        <begin position="172"/>
        <end position="189"/>
    </location>
</feature>
<evidence type="ECO:0000256" key="1">
    <source>
        <dbReference type="ARBA" id="ARBA00004141"/>
    </source>
</evidence>
<gene>
    <name evidence="7" type="ORF">RM51_17915</name>
</gene>
<comment type="subcellular location">
    <subcellularLocation>
        <location evidence="1">Membrane</location>
        <topology evidence="1">Multi-pass membrane protein</topology>
    </subcellularLocation>
</comment>
<feature type="transmembrane region" description="Helical" evidence="5">
    <location>
        <begin position="18"/>
        <end position="38"/>
    </location>
</feature>
<evidence type="ECO:0000256" key="4">
    <source>
        <dbReference type="ARBA" id="ARBA00023136"/>
    </source>
</evidence>
<reference evidence="7 8" key="1">
    <citation type="submission" date="2014-12" db="EMBL/GenBank/DDBJ databases">
        <title>Genome sequencing of Chryseobacterium taiwanense TPW19.</title>
        <authorList>
            <person name="Tan P.W."/>
            <person name="Chan K.-G."/>
        </authorList>
    </citation>
    <scope>NUCLEOTIDE SEQUENCE [LARGE SCALE GENOMIC DNA]</scope>
    <source>
        <strain evidence="7 8">TPW19</strain>
    </source>
</reference>
<proteinExistence type="predicted"/>
<evidence type="ECO:0000313" key="8">
    <source>
        <dbReference type="Proteomes" id="UP000031167"/>
    </source>
</evidence>
<dbReference type="RefSeq" id="WP_039372843.1">
    <property type="nucleotide sequence ID" value="NZ_JWTA01000021.1"/>
</dbReference>
<evidence type="ECO:0000259" key="6">
    <source>
        <dbReference type="Pfam" id="PF04893"/>
    </source>
</evidence>
<dbReference type="Proteomes" id="UP000031167">
    <property type="component" value="Unassembled WGS sequence"/>
</dbReference>
<dbReference type="Pfam" id="PF04893">
    <property type="entry name" value="Yip1"/>
    <property type="match status" value="1"/>
</dbReference>
<evidence type="ECO:0000256" key="5">
    <source>
        <dbReference type="SAM" id="Phobius"/>
    </source>
</evidence>
<dbReference type="AlphaFoldDB" id="A0A0B4D3F3"/>
<accession>A0A0B4D3F3</accession>
<dbReference type="GO" id="GO:0016020">
    <property type="term" value="C:membrane"/>
    <property type="evidence" value="ECO:0007669"/>
    <property type="project" value="UniProtKB-SubCell"/>
</dbReference>
<keyword evidence="3 5" id="KW-1133">Transmembrane helix</keyword>
<dbReference type="EMBL" id="JWTA01000021">
    <property type="protein sequence ID" value="KIC61196.1"/>
    <property type="molecule type" value="Genomic_DNA"/>
</dbReference>
<organism evidence="7 8">
    <name type="scientific">Chryseobacterium taiwanense</name>
    <dbReference type="NCBI Taxonomy" id="363331"/>
    <lineage>
        <taxon>Bacteria</taxon>
        <taxon>Pseudomonadati</taxon>
        <taxon>Bacteroidota</taxon>
        <taxon>Flavobacteriia</taxon>
        <taxon>Flavobacteriales</taxon>
        <taxon>Weeksellaceae</taxon>
        <taxon>Chryseobacterium group</taxon>
        <taxon>Chryseobacterium</taxon>
    </lineage>
</organism>
<feature type="transmembrane region" description="Helical" evidence="5">
    <location>
        <begin position="89"/>
        <end position="112"/>
    </location>
</feature>
<evidence type="ECO:0000256" key="2">
    <source>
        <dbReference type="ARBA" id="ARBA00022692"/>
    </source>
</evidence>